<evidence type="ECO:0000313" key="8">
    <source>
        <dbReference type="EMBL" id="KAH3728786.1"/>
    </source>
</evidence>
<dbReference type="SUPFAM" id="SSF56784">
    <property type="entry name" value="HAD-like"/>
    <property type="match status" value="1"/>
</dbReference>
<dbReference type="Gene3D" id="3.40.50.1000">
    <property type="entry name" value="HAD superfamily/HAD-like"/>
    <property type="match status" value="1"/>
</dbReference>
<dbReference type="PANTHER" id="PTHR12103:SF38">
    <property type="entry name" value="5'-NUCLEOTIDASE DOMAIN-CONTAINING PROTEIN 1"/>
    <property type="match status" value="1"/>
</dbReference>
<keyword evidence="2" id="KW-0479">Metal-binding</keyword>
<dbReference type="InterPro" id="IPR008380">
    <property type="entry name" value="HAD-SF_hydro_IG_5-nucl"/>
</dbReference>
<dbReference type="OrthoDB" id="6503940at2759"/>
<comment type="caution">
    <text evidence="8">The sequence shown here is derived from an EMBL/GenBank/DDBJ whole genome shotgun (WGS) entry which is preliminary data.</text>
</comment>
<evidence type="ECO:0000256" key="6">
    <source>
        <dbReference type="ARBA" id="ARBA00069357"/>
    </source>
</evidence>
<dbReference type="GO" id="GO:0008253">
    <property type="term" value="F:5'-nucleotidase activity"/>
    <property type="evidence" value="ECO:0007669"/>
    <property type="project" value="TreeGrafter"/>
</dbReference>
<dbReference type="AlphaFoldDB" id="A0A9D4HRV3"/>
<keyword evidence="4" id="KW-0460">Magnesium</keyword>
<sequence length="463" mass="53118">MKPLSLINYHAIGFDLDHTLAKYRVVNQIKLTYNSLIDFLVQEKGYDSDIRTDISDSKDFICKGLFVDTAKGNVIKLSHSGKILRGSHGTRALSQRELVSTYGPTLLWEHYEHAREAVRPSTGNKTFAFWENYFDVPALYVCAQVVDYWDKKNGGPLPSYRDILFKDILAGMECNYRFQAFSENSGYFFPKLKQHPEQFYQACSLGVKQWLRDLKMAGKCVFLTTSSHIDFASLTASSVLGPDWKSYFDIIVTNARKPGFFKDNKPFLSLDGILEKETVTYDKLEEHSVYSSGNHGDLEKFITKVTGEERPQVVYFGDSLCSDAFPVKTLTDWDLILVLEEMEAEGFHPHDNTHHYWQQDERDRKIVRPVNLAVDEEEEEYLLSRQWGSFFYHPEADPLHNRHMNTFWGELVTKYSDVAIPSIEYIAGLPLAHEFTRFDHSEDGSTDGFSPAKPKPLLPLVLP</sequence>
<evidence type="ECO:0000313" key="9">
    <source>
        <dbReference type="Proteomes" id="UP000828390"/>
    </source>
</evidence>
<keyword evidence="3" id="KW-0378">Hydrolase</keyword>
<dbReference type="Proteomes" id="UP000828390">
    <property type="component" value="Unassembled WGS sequence"/>
</dbReference>
<keyword evidence="9" id="KW-1185">Reference proteome</keyword>
<reference evidence="8" key="2">
    <citation type="submission" date="2020-11" db="EMBL/GenBank/DDBJ databases">
        <authorList>
            <person name="McCartney M.A."/>
            <person name="Auch B."/>
            <person name="Kono T."/>
            <person name="Mallez S."/>
            <person name="Becker A."/>
            <person name="Gohl D.M."/>
            <person name="Silverstein K.A.T."/>
            <person name="Koren S."/>
            <person name="Bechman K.B."/>
            <person name="Herman A."/>
            <person name="Abrahante J.E."/>
            <person name="Garbe J."/>
        </authorList>
    </citation>
    <scope>NUCLEOTIDE SEQUENCE</scope>
    <source>
        <strain evidence="8">Duluth1</strain>
        <tissue evidence="8">Whole animal</tissue>
    </source>
</reference>
<name>A0A9D4HRV3_DREPO</name>
<evidence type="ECO:0000256" key="5">
    <source>
        <dbReference type="ARBA" id="ARBA00022990"/>
    </source>
</evidence>
<evidence type="ECO:0000256" key="2">
    <source>
        <dbReference type="ARBA" id="ARBA00022723"/>
    </source>
</evidence>
<dbReference type="FunFam" id="3.40.50.1000:FF:000086">
    <property type="entry name" value="LD24878p"/>
    <property type="match status" value="1"/>
</dbReference>
<dbReference type="InterPro" id="IPR036412">
    <property type="entry name" value="HAD-like_sf"/>
</dbReference>
<protein>
    <recommendedName>
        <fullName evidence="6">5'-nucleotidase domain-containing protein 1</fullName>
    </recommendedName>
</protein>
<gene>
    <name evidence="8" type="ORF">DPMN_054747</name>
</gene>
<dbReference type="GO" id="GO:0046872">
    <property type="term" value="F:metal ion binding"/>
    <property type="evidence" value="ECO:0007669"/>
    <property type="project" value="UniProtKB-KW"/>
</dbReference>
<dbReference type="PANTHER" id="PTHR12103">
    <property type="entry name" value="5'-NUCLEOTIDASE DOMAIN-CONTAINING"/>
    <property type="match status" value="1"/>
</dbReference>
<evidence type="ECO:0000256" key="4">
    <source>
        <dbReference type="ARBA" id="ARBA00022842"/>
    </source>
</evidence>
<feature type="compositionally biased region" description="Pro residues" evidence="7">
    <location>
        <begin position="453"/>
        <end position="463"/>
    </location>
</feature>
<dbReference type="EMBL" id="JAIWYP010000012">
    <property type="protein sequence ID" value="KAH3728786.1"/>
    <property type="molecule type" value="Genomic_DNA"/>
</dbReference>
<dbReference type="Pfam" id="PF05761">
    <property type="entry name" value="5_nucleotid"/>
    <property type="match status" value="1"/>
</dbReference>
<feature type="region of interest" description="Disordered" evidence="7">
    <location>
        <begin position="442"/>
        <end position="463"/>
    </location>
</feature>
<evidence type="ECO:0000256" key="1">
    <source>
        <dbReference type="ARBA" id="ARBA00009589"/>
    </source>
</evidence>
<accession>A0A9D4HRV3</accession>
<reference evidence="8" key="1">
    <citation type="journal article" date="2019" name="bioRxiv">
        <title>The Genome of the Zebra Mussel, Dreissena polymorpha: A Resource for Invasive Species Research.</title>
        <authorList>
            <person name="McCartney M.A."/>
            <person name="Auch B."/>
            <person name="Kono T."/>
            <person name="Mallez S."/>
            <person name="Zhang Y."/>
            <person name="Obille A."/>
            <person name="Becker A."/>
            <person name="Abrahante J.E."/>
            <person name="Garbe J."/>
            <person name="Badalamenti J.P."/>
            <person name="Herman A."/>
            <person name="Mangelson H."/>
            <person name="Liachko I."/>
            <person name="Sullivan S."/>
            <person name="Sone E.D."/>
            <person name="Koren S."/>
            <person name="Silverstein K.A.T."/>
            <person name="Beckman K.B."/>
            <person name="Gohl D.M."/>
        </authorList>
    </citation>
    <scope>NUCLEOTIDE SEQUENCE</scope>
    <source>
        <strain evidence="8">Duluth1</strain>
        <tissue evidence="8">Whole animal</tissue>
    </source>
</reference>
<keyword evidence="5" id="KW-0007">Acetylation</keyword>
<organism evidence="8 9">
    <name type="scientific">Dreissena polymorpha</name>
    <name type="common">Zebra mussel</name>
    <name type="synonym">Mytilus polymorpha</name>
    <dbReference type="NCBI Taxonomy" id="45954"/>
    <lineage>
        <taxon>Eukaryota</taxon>
        <taxon>Metazoa</taxon>
        <taxon>Spiralia</taxon>
        <taxon>Lophotrochozoa</taxon>
        <taxon>Mollusca</taxon>
        <taxon>Bivalvia</taxon>
        <taxon>Autobranchia</taxon>
        <taxon>Heteroconchia</taxon>
        <taxon>Euheterodonta</taxon>
        <taxon>Imparidentia</taxon>
        <taxon>Neoheterodontei</taxon>
        <taxon>Myida</taxon>
        <taxon>Dreissenoidea</taxon>
        <taxon>Dreissenidae</taxon>
        <taxon>Dreissena</taxon>
    </lineage>
</organism>
<dbReference type="InterPro" id="IPR023214">
    <property type="entry name" value="HAD_sf"/>
</dbReference>
<comment type="similarity">
    <text evidence="1">Belongs to the 5'(3')-deoxyribonucleotidase family.</text>
</comment>
<evidence type="ECO:0000256" key="3">
    <source>
        <dbReference type="ARBA" id="ARBA00022801"/>
    </source>
</evidence>
<evidence type="ECO:0000256" key="7">
    <source>
        <dbReference type="SAM" id="MobiDB-lite"/>
    </source>
</evidence>
<proteinExistence type="inferred from homology"/>